<proteinExistence type="predicted"/>
<dbReference type="EMBL" id="JAERWL010000009">
    <property type="protein sequence ID" value="MBM9477233.1"/>
    <property type="molecule type" value="Genomic_DNA"/>
</dbReference>
<evidence type="ECO:0000313" key="2">
    <source>
        <dbReference type="EMBL" id="MBM9477233.1"/>
    </source>
</evidence>
<feature type="transmembrane region" description="Helical" evidence="1">
    <location>
        <begin position="56"/>
        <end position="76"/>
    </location>
</feature>
<dbReference type="AlphaFoldDB" id="A0A938YQ85"/>
<feature type="transmembrane region" description="Helical" evidence="1">
    <location>
        <begin position="96"/>
        <end position="115"/>
    </location>
</feature>
<evidence type="ECO:0000313" key="3">
    <source>
        <dbReference type="Proteomes" id="UP000663801"/>
    </source>
</evidence>
<organism evidence="2 3">
    <name type="scientific">Nakamurella flavida</name>
    <dbReference type="NCBI Taxonomy" id="363630"/>
    <lineage>
        <taxon>Bacteria</taxon>
        <taxon>Bacillati</taxon>
        <taxon>Actinomycetota</taxon>
        <taxon>Actinomycetes</taxon>
        <taxon>Nakamurellales</taxon>
        <taxon>Nakamurellaceae</taxon>
        <taxon>Nakamurella</taxon>
    </lineage>
</organism>
<dbReference type="RefSeq" id="WP_205257311.1">
    <property type="nucleotide sequence ID" value="NZ_BAAAPV010000001.1"/>
</dbReference>
<keyword evidence="1" id="KW-1133">Transmembrane helix</keyword>
<gene>
    <name evidence="2" type="ORF">JL107_12340</name>
</gene>
<name>A0A938YQ85_9ACTN</name>
<feature type="transmembrane region" description="Helical" evidence="1">
    <location>
        <begin position="12"/>
        <end position="35"/>
    </location>
</feature>
<accession>A0A938YQ85</accession>
<keyword evidence="1" id="KW-0812">Transmembrane</keyword>
<evidence type="ECO:0000256" key="1">
    <source>
        <dbReference type="SAM" id="Phobius"/>
    </source>
</evidence>
<keyword evidence="1" id="KW-0472">Membrane</keyword>
<sequence length="118" mass="11675">MTTLATAPVAPATGTLGLLVPVVVLGVGTYGFRLAGTLLQSRYRLPTGVTRLVDRGVVVLLAALVATAAVLEVGAFAGTARIVGVAVGGVLAWRRAPFVLVVVAAAGTTAGLRALGVA</sequence>
<dbReference type="Proteomes" id="UP000663801">
    <property type="component" value="Unassembled WGS sequence"/>
</dbReference>
<reference evidence="2" key="1">
    <citation type="submission" date="2021-01" db="EMBL/GenBank/DDBJ databases">
        <title>KCTC 19127 draft genome.</title>
        <authorList>
            <person name="An D."/>
        </authorList>
    </citation>
    <scope>NUCLEOTIDE SEQUENCE</scope>
    <source>
        <strain evidence="2">KCTC 19127</strain>
    </source>
</reference>
<dbReference type="InterPro" id="IPR008407">
    <property type="entry name" value="Brnchd-chn_aa_trnsp_AzlD"/>
</dbReference>
<protein>
    <submittedName>
        <fullName evidence="2">AzlD domain-containing protein</fullName>
    </submittedName>
</protein>
<keyword evidence="3" id="KW-1185">Reference proteome</keyword>
<dbReference type="Pfam" id="PF05437">
    <property type="entry name" value="AzlD"/>
    <property type="match status" value="1"/>
</dbReference>
<comment type="caution">
    <text evidence="2">The sequence shown here is derived from an EMBL/GenBank/DDBJ whole genome shotgun (WGS) entry which is preliminary data.</text>
</comment>